<dbReference type="GO" id="GO:0005634">
    <property type="term" value="C:nucleus"/>
    <property type="evidence" value="ECO:0007669"/>
    <property type="project" value="UniProtKB-SubCell"/>
</dbReference>
<dbReference type="Proteomes" id="UP000292052">
    <property type="component" value="Unassembled WGS sequence"/>
</dbReference>
<dbReference type="STRING" id="1661398.A0A482VMU2"/>
<sequence>MQTHPKLLELRPNRSLQNSDFDGYKLSLAPIPTITEQLKVPVDRLVPDANQYSLLHAKLYALHNHLSGESGESESVYFVDKDLNVQKFCIETELNQFSSVAVWQIPMQKERISGDYNVSMKFASEEIAVVADGMGYLYVLDRAPRSNSDEWKIIFSGDVAGPGQNFVISDVVYKKSEKPELHLLLVSIRQTNPNERYSTLLHWITLLKTNSWNQIALRELTVKGVVQYANLEHTCEAVYIVSDAGCKFTLDSENEICETEGPRSEKKYTWTQSKEDVTVKFPLPSGANKNLVDIKTEVGHIQVKYEQTIILEGALYQRIDPDMTYSTMANNGLEVVLQKSQNGLWPEIVEGDRFGEYIPDPSSVDEITERLAPLTSDTELAPPPGTTFNSQQVEECDFEYDKLTVFERVHRDSHNVTHKVNLGSHQVLLTVNLEKNVPSALAVRSDVDACIWQPKNEPDEFSMEHKGTLLALGYIQKKSLTSNELRNRITGRRINTLAQQQVYNFPSNDEILGIYASHTYLYVLGESFITALKL</sequence>
<evidence type="ECO:0000259" key="6">
    <source>
        <dbReference type="PROSITE" id="PS51203"/>
    </source>
</evidence>
<evidence type="ECO:0000256" key="1">
    <source>
        <dbReference type="ARBA" id="ARBA00004123"/>
    </source>
</evidence>
<dbReference type="SUPFAM" id="SSF49764">
    <property type="entry name" value="HSP20-like chaperones"/>
    <property type="match status" value="1"/>
</dbReference>
<protein>
    <recommendedName>
        <fullName evidence="3">NudC domain-containing protein 1</fullName>
    </recommendedName>
</protein>
<keyword evidence="4" id="KW-0963">Cytoplasm</keyword>
<dbReference type="InterPro" id="IPR007052">
    <property type="entry name" value="CS_dom"/>
</dbReference>
<evidence type="ECO:0000313" key="7">
    <source>
        <dbReference type="EMBL" id="RZC33678.1"/>
    </source>
</evidence>
<feature type="domain" description="CS" evidence="6">
    <location>
        <begin position="263"/>
        <end position="349"/>
    </location>
</feature>
<evidence type="ECO:0000256" key="4">
    <source>
        <dbReference type="ARBA" id="ARBA00022490"/>
    </source>
</evidence>
<dbReference type="CDD" id="cd06467">
    <property type="entry name" value="p23_NUDC_like"/>
    <property type="match status" value="1"/>
</dbReference>
<dbReference type="EMBL" id="QDEB01086918">
    <property type="protein sequence ID" value="RZC33678.1"/>
    <property type="molecule type" value="Genomic_DNA"/>
</dbReference>
<dbReference type="OrthoDB" id="428655at2759"/>
<proteinExistence type="predicted"/>
<organism evidence="7 8">
    <name type="scientific">Asbolus verrucosus</name>
    <name type="common">Desert ironclad beetle</name>
    <dbReference type="NCBI Taxonomy" id="1661398"/>
    <lineage>
        <taxon>Eukaryota</taxon>
        <taxon>Metazoa</taxon>
        <taxon>Ecdysozoa</taxon>
        <taxon>Arthropoda</taxon>
        <taxon>Hexapoda</taxon>
        <taxon>Insecta</taxon>
        <taxon>Pterygota</taxon>
        <taxon>Neoptera</taxon>
        <taxon>Endopterygota</taxon>
        <taxon>Coleoptera</taxon>
        <taxon>Polyphaga</taxon>
        <taxon>Cucujiformia</taxon>
        <taxon>Tenebrionidae</taxon>
        <taxon>Pimeliinae</taxon>
        <taxon>Asbolus</taxon>
    </lineage>
</organism>
<dbReference type="InterPro" id="IPR008978">
    <property type="entry name" value="HSP20-like_chaperone"/>
</dbReference>
<evidence type="ECO:0000313" key="8">
    <source>
        <dbReference type="Proteomes" id="UP000292052"/>
    </source>
</evidence>
<dbReference type="Pfam" id="PF04969">
    <property type="entry name" value="CS"/>
    <property type="match status" value="1"/>
</dbReference>
<accession>A0A482VMU2</accession>
<dbReference type="InterPro" id="IPR037895">
    <property type="entry name" value="NUDCD1"/>
</dbReference>
<evidence type="ECO:0000256" key="3">
    <source>
        <dbReference type="ARBA" id="ARBA00018915"/>
    </source>
</evidence>
<gene>
    <name evidence="7" type="ORF">BDFB_009220</name>
</gene>
<comment type="caution">
    <text evidence="7">The sequence shown here is derived from an EMBL/GenBank/DDBJ whole genome shotgun (WGS) entry which is preliminary data.</text>
</comment>
<evidence type="ECO:0000256" key="5">
    <source>
        <dbReference type="ARBA" id="ARBA00023242"/>
    </source>
</evidence>
<comment type="subcellular location">
    <subcellularLocation>
        <location evidence="2">Cytoplasm</location>
    </subcellularLocation>
    <subcellularLocation>
        <location evidence="1">Nucleus</location>
    </subcellularLocation>
</comment>
<keyword evidence="5" id="KW-0539">Nucleus</keyword>
<dbReference type="PANTHER" id="PTHR21664">
    <property type="entry name" value="CHRONIC MYELOGENOUS LEUKEMIA TUMOR ANTIGEN 66"/>
    <property type="match status" value="1"/>
</dbReference>
<dbReference type="Gene3D" id="2.60.40.790">
    <property type="match status" value="1"/>
</dbReference>
<dbReference type="AlphaFoldDB" id="A0A482VMU2"/>
<name>A0A482VMU2_ASBVE</name>
<dbReference type="GO" id="GO:0005737">
    <property type="term" value="C:cytoplasm"/>
    <property type="evidence" value="ECO:0007669"/>
    <property type="project" value="UniProtKB-SubCell"/>
</dbReference>
<dbReference type="PANTHER" id="PTHR21664:SF1">
    <property type="entry name" value="NUDC DOMAIN-CONTAINING PROTEIN 1"/>
    <property type="match status" value="1"/>
</dbReference>
<dbReference type="PROSITE" id="PS51203">
    <property type="entry name" value="CS"/>
    <property type="match status" value="1"/>
</dbReference>
<reference evidence="7 8" key="1">
    <citation type="submission" date="2017-03" db="EMBL/GenBank/DDBJ databases">
        <title>Genome of the blue death feigning beetle - Asbolus verrucosus.</title>
        <authorList>
            <person name="Rider S.D."/>
        </authorList>
    </citation>
    <scope>NUCLEOTIDE SEQUENCE [LARGE SCALE GENOMIC DNA]</scope>
    <source>
        <strain evidence="7">Butters</strain>
        <tissue evidence="7">Head and leg muscle</tissue>
    </source>
</reference>
<evidence type="ECO:0000256" key="2">
    <source>
        <dbReference type="ARBA" id="ARBA00004496"/>
    </source>
</evidence>
<keyword evidence="8" id="KW-1185">Reference proteome</keyword>